<sequence>MSRYKDRIIFYFIMIVFFVLYVKLVGYVFNRWIPLSPTADLFTIIIIGLIVIPVSAISAHHLIKLIQK</sequence>
<feature type="transmembrane region" description="Helical" evidence="1">
    <location>
        <begin position="9"/>
        <end position="29"/>
    </location>
</feature>
<keyword evidence="1" id="KW-0812">Transmembrane</keyword>
<dbReference type="AlphaFoldDB" id="A0A0J1L214"/>
<dbReference type="EMBL" id="LDPH01000027">
    <property type="protein sequence ID" value="KLV23035.1"/>
    <property type="molecule type" value="Genomic_DNA"/>
</dbReference>
<evidence type="ECO:0000313" key="2">
    <source>
        <dbReference type="EMBL" id="KLV23035.1"/>
    </source>
</evidence>
<dbReference type="Proteomes" id="UP000036045">
    <property type="component" value="Unassembled WGS sequence"/>
</dbReference>
<proteinExistence type="predicted"/>
<evidence type="ECO:0000256" key="1">
    <source>
        <dbReference type="SAM" id="Phobius"/>
    </source>
</evidence>
<keyword evidence="1" id="KW-0472">Membrane</keyword>
<evidence type="ECO:0000313" key="3">
    <source>
        <dbReference type="Proteomes" id="UP000036045"/>
    </source>
</evidence>
<keyword evidence="1" id="KW-1133">Transmembrane helix</keyword>
<feature type="transmembrane region" description="Helical" evidence="1">
    <location>
        <begin position="41"/>
        <end position="63"/>
    </location>
</feature>
<keyword evidence="3" id="KW-1185">Reference proteome</keyword>
<comment type="caution">
    <text evidence="2">The sequence shown here is derived from an EMBL/GenBank/DDBJ whole genome shotgun (WGS) entry which is preliminary data.</text>
</comment>
<gene>
    <name evidence="2" type="ORF">ABW02_20095</name>
</gene>
<name>A0A0J1L214_NIACI</name>
<organism evidence="2 3">
    <name type="scientific">Niallia circulans</name>
    <name type="common">Bacillus circulans</name>
    <dbReference type="NCBI Taxonomy" id="1397"/>
    <lineage>
        <taxon>Bacteria</taxon>
        <taxon>Bacillati</taxon>
        <taxon>Bacillota</taxon>
        <taxon>Bacilli</taxon>
        <taxon>Bacillales</taxon>
        <taxon>Bacillaceae</taxon>
        <taxon>Niallia</taxon>
    </lineage>
</organism>
<protein>
    <submittedName>
        <fullName evidence="2">Uncharacterized protein</fullName>
    </submittedName>
</protein>
<dbReference type="RefSeq" id="WP_047944047.1">
    <property type="nucleotide sequence ID" value="NZ_LDPH01000027.1"/>
</dbReference>
<accession>A0A0J1L214</accession>
<reference evidence="2 3" key="1">
    <citation type="submission" date="2015-05" db="EMBL/GenBank/DDBJ databases">
        <title>Whole genome sequence and identification of bacterial endophytes from Costus igneus.</title>
        <authorList>
            <person name="Lee Y.P."/>
            <person name="Gan H.M."/>
            <person name="Eng W."/>
            <person name="Wheatley M.S."/>
            <person name="Caraballo A."/>
            <person name="Polter S."/>
            <person name="Savka M.A."/>
            <person name="Hudson A.O."/>
        </authorList>
    </citation>
    <scope>NUCLEOTIDE SEQUENCE [LARGE SCALE GENOMIC DNA]</scope>
    <source>
        <strain evidence="2 3">RIT379</strain>
    </source>
</reference>
<dbReference type="PATRIC" id="fig|1397.4.peg.2762"/>